<evidence type="ECO:0000313" key="3">
    <source>
        <dbReference type="Proteomes" id="UP000267798"/>
    </source>
</evidence>
<dbReference type="Proteomes" id="UP000267798">
    <property type="component" value="Unassembled WGS sequence"/>
</dbReference>
<sequence>MNLDNCPRCGKLFAKNFRDVCPVCIRDIDKEYQLCADYLREHKGAIISELSDQTGVSIKQITKFIREGRISMVNAPNMSYPCESCGTLIRENHLCDNCRTRLVKDARRMAQDETRKTEPNNSKSIDVAYRGLNQYKDR</sequence>
<feature type="compositionally biased region" description="Basic and acidic residues" evidence="1">
    <location>
        <begin position="109"/>
        <end position="118"/>
    </location>
</feature>
<keyword evidence="3" id="KW-1185">Reference proteome</keyword>
<keyword evidence="2" id="KW-0966">Cell projection</keyword>
<dbReference type="InterPro" id="IPR022258">
    <property type="entry name" value="Flagellar_operon_YvyF"/>
</dbReference>
<dbReference type="EMBL" id="QXQB01000008">
    <property type="protein sequence ID" value="RJX36939.1"/>
    <property type="molecule type" value="Genomic_DNA"/>
</dbReference>
<comment type="caution">
    <text evidence="2">The sequence shown here is derived from an EMBL/GenBank/DDBJ whole genome shotgun (WGS) entry which is preliminary data.</text>
</comment>
<gene>
    <name evidence="2" type="ORF">D3P09_25890</name>
</gene>
<evidence type="ECO:0000313" key="2">
    <source>
        <dbReference type="EMBL" id="RJX36939.1"/>
    </source>
</evidence>
<dbReference type="RefSeq" id="WP_120114332.1">
    <property type="nucleotide sequence ID" value="NZ_QXQB01000008.1"/>
</dbReference>
<keyword evidence="2" id="KW-0969">Cilium</keyword>
<proteinExistence type="predicted"/>
<evidence type="ECO:0000256" key="1">
    <source>
        <dbReference type="SAM" id="MobiDB-lite"/>
    </source>
</evidence>
<name>A0A3A6PFV7_9BACL</name>
<protein>
    <submittedName>
        <fullName evidence="2">Flagellar protein</fullName>
    </submittedName>
</protein>
<reference evidence="2 3" key="1">
    <citation type="submission" date="2018-09" db="EMBL/GenBank/DDBJ databases">
        <title>Paenibacillus aracenensis nov. sp. isolated from a cave in southern Spain.</title>
        <authorList>
            <person name="Jurado V."/>
            <person name="Gutierrez-Patricio S."/>
            <person name="Gonzalez-Pimentel J.L."/>
            <person name="Miller A.Z."/>
            <person name="Laiz L."/>
            <person name="Saiz-Jimenez C."/>
        </authorList>
    </citation>
    <scope>NUCLEOTIDE SEQUENCE [LARGE SCALE GENOMIC DNA]</scope>
    <source>
        <strain evidence="2 3">JCM 19203</strain>
    </source>
</reference>
<dbReference type="OrthoDB" id="1739831at2"/>
<dbReference type="AlphaFoldDB" id="A0A3A6PFV7"/>
<keyword evidence="2" id="KW-0282">Flagellum</keyword>
<dbReference type="NCBIfam" id="TIGR03826">
    <property type="entry name" value="YvyF"/>
    <property type="match status" value="1"/>
</dbReference>
<feature type="region of interest" description="Disordered" evidence="1">
    <location>
        <begin position="109"/>
        <end position="138"/>
    </location>
</feature>
<organism evidence="2 3">
    <name type="scientific">Paenibacillus pinisoli</name>
    <dbReference type="NCBI Taxonomy" id="1276110"/>
    <lineage>
        <taxon>Bacteria</taxon>
        <taxon>Bacillati</taxon>
        <taxon>Bacillota</taxon>
        <taxon>Bacilli</taxon>
        <taxon>Bacillales</taxon>
        <taxon>Paenibacillaceae</taxon>
        <taxon>Paenibacillus</taxon>
    </lineage>
</organism>
<accession>A0A3A6PFV7</accession>